<keyword evidence="6" id="KW-0808">Transferase</keyword>
<keyword evidence="1" id="KW-0479">Metal-binding</keyword>
<dbReference type="KEGG" id="saes:HBH39_12470"/>
<dbReference type="RefSeq" id="WP_167678741.1">
    <property type="nucleotide sequence ID" value="NZ_CP050313.1"/>
</dbReference>
<organism evidence="6 7">
    <name type="scientific">Shewanella aestuarii</name>
    <dbReference type="NCBI Taxonomy" id="1028752"/>
    <lineage>
        <taxon>Bacteria</taxon>
        <taxon>Pseudomonadati</taxon>
        <taxon>Pseudomonadota</taxon>
        <taxon>Gammaproteobacteria</taxon>
        <taxon>Alteromonadales</taxon>
        <taxon>Shewanellaceae</taxon>
        <taxon>Shewanella</taxon>
    </lineage>
</organism>
<evidence type="ECO:0000313" key="6">
    <source>
        <dbReference type="EMBL" id="QIR15197.1"/>
    </source>
</evidence>
<dbReference type="EMBL" id="CP050313">
    <property type="protein sequence ID" value="QIR15197.1"/>
    <property type="molecule type" value="Genomic_DNA"/>
</dbReference>
<reference evidence="6 7" key="1">
    <citation type="submission" date="2020-03" db="EMBL/GenBank/DDBJ databases">
        <title>Complete genome sequence of Shewanella sp.</title>
        <authorList>
            <person name="Kim Y.-S."/>
            <person name="Kim S.-J."/>
            <person name="Jung H.-K."/>
            <person name="Kim K.-H."/>
        </authorList>
    </citation>
    <scope>NUCLEOTIDE SEQUENCE [LARGE SCALE GENOMIC DNA]</scope>
    <source>
        <strain evidence="6 7">PN3F2</strain>
    </source>
</reference>
<feature type="compositionally biased region" description="Polar residues" evidence="3">
    <location>
        <begin position="183"/>
        <end position="199"/>
    </location>
</feature>
<feature type="signal peptide" evidence="4">
    <location>
        <begin position="1"/>
        <end position="23"/>
    </location>
</feature>
<evidence type="ECO:0000259" key="5">
    <source>
        <dbReference type="Pfam" id="PF05567"/>
    </source>
</evidence>
<evidence type="ECO:0000256" key="2">
    <source>
        <dbReference type="ARBA" id="ARBA00022837"/>
    </source>
</evidence>
<accession>A0A6G9QMB8</accession>
<dbReference type="InterPro" id="IPR008707">
    <property type="entry name" value="B-propeller_PilY1"/>
</dbReference>
<dbReference type="GO" id="GO:0046872">
    <property type="term" value="F:metal ion binding"/>
    <property type="evidence" value="ECO:0007669"/>
    <property type="project" value="UniProtKB-KW"/>
</dbReference>
<proteinExistence type="predicted"/>
<keyword evidence="4" id="KW-0732">Signal</keyword>
<keyword evidence="6" id="KW-0489">Methyltransferase</keyword>
<dbReference type="Gene3D" id="3.40.50.410">
    <property type="entry name" value="von Willebrand factor, type A domain"/>
    <property type="match status" value="1"/>
</dbReference>
<feature type="compositionally biased region" description="Acidic residues" evidence="3">
    <location>
        <begin position="1139"/>
        <end position="1148"/>
    </location>
</feature>
<protein>
    <submittedName>
        <fullName evidence="6">rRNA (Guanine-N1)-methyltransferase</fullName>
    </submittedName>
</protein>
<evidence type="ECO:0000313" key="7">
    <source>
        <dbReference type="Proteomes" id="UP000502608"/>
    </source>
</evidence>
<dbReference type="Pfam" id="PF05567">
    <property type="entry name" value="T4P_PilY1"/>
    <property type="match status" value="1"/>
</dbReference>
<feature type="region of interest" description="Disordered" evidence="3">
    <location>
        <begin position="178"/>
        <end position="199"/>
    </location>
</feature>
<evidence type="ECO:0000256" key="4">
    <source>
        <dbReference type="SAM" id="SignalP"/>
    </source>
</evidence>
<keyword evidence="2" id="KW-0106">Calcium</keyword>
<dbReference type="GO" id="GO:0032259">
    <property type="term" value="P:methylation"/>
    <property type="evidence" value="ECO:0007669"/>
    <property type="project" value="UniProtKB-KW"/>
</dbReference>
<dbReference type="GO" id="GO:0008168">
    <property type="term" value="F:methyltransferase activity"/>
    <property type="evidence" value="ECO:0007669"/>
    <property type="project" value="UniProtKB-KW"/>
</dbReference>
<sequence length="1188" mass="128460">MNIRKLACTFLAATLVMSSLSFADDTELYVYESTVRTGARPQVLIIFDNSGSMKTIEEDAVKGYNPDQVYPAVGNENALQERMVYFTKGGIDNSALPVPDSPSESRRFLAEINGCESSWEYLDKYGIFTGFFREYTFSGQNGTWSEVPDNNGANIEILDCFEDIDAIKFKNADGQPLGLPVDSQGNKQNPVRYSEVNESSSPSEIENAIKAAKLTAFGTGQPLTLYTDNYLRWFNGDQELVPKSRLEIAKEVITNTIVTTPSVDFGMAVFNINFRNEGDADGGRIVSGIKTMTDASKISLLDTIADLDSETNTPLCETLYEAYSYFAGKSVTFGDKDKKPSDYSYTPNTPPRDRSIENSGVYVSPFNKCQSRAYVVYITDGAPTLDQNADSLIKALPGVKQTGFVNENPNFTNFLPNLAGWMNTNDVNPNLADNQHVTTYTIGFSDGADDAAALLLETAKQGGGEYYAAKNASALQVALQKVFSDILKVNASFTAPSIASNNFDRTETFDSAYYGMFFPNKGPRWTGNLKKFKITSDGSIVDKKGVNAIASDGGLKSSACSYWTPDSVCNSATDGGDGNDVSLGGVAYNLAQQAQRKLYMNFGDTLKDFTKQNAASYAGGEDDLADYMAVAVDELSNTFDWAAGKDVDDDIPNSSVRTDIFGDPLHSKPLAINLGTAGSPDIRVIVGTNHGFLHMFKDSGDSVSESWAFMPYELLPNVKELRDNFPTGVHSVYGMDSSPVAYIKTGETGIEKAWVFVGMRRGGKSYYAIDVTSPDAPKFMWKVDANSDGLSELGQTWSEPVVGLIPGWPAGNTNPENAKPVIIVGAGYAPSTKDGSAVGVDDTNARGVFILDAETGKLVRSFTPTSGTNNTILTGIVDSVPNKVAVLDSNSDGLIDRIYATDTGANVWRIDLPSASPTSSDGFWSAFKFAELGGDAIESDRRFFAGATVAQTVFTNVTEITVTDPAGGSSTTTKSYQNVPYDAVVIGSGHRPHPSDRIRNDKFYTLQDRNVITKSFGGASSNKIPDPITLNQLYDVTSAAPTTDAEQLNFGQKLGWYYSLPSVGEKSLSAASIVRGKVYFTSYVPADTTVTDQCLAEGQGNLYVFDLHKGGLFKTWKTGTFIPPEIPPVIPPKPPKDPDDPDEPEQPTDDGKIYLIVGCGESDGVDCKGTIEAGKTLGVNKIYYHIEE</sequence>
<dbReference type="Proteomes" id="UP000502608">
    <property type="component" value="Chromosome"/>
</dbReference>
<evidence type="ECO:0000256" key="3">
    <source>
        <dbReference type="SAM" id="MobiDB-lite"/>
    </source>
</evidence>
<evidence type="ECO:0000256" key="1">
    <source>
        <dbReference type="ARBA" id="ARBA00022723"/>
    </source>
</evidence>
<feature type="region of interest" description="Disordered" evidence="3">
    <location>
        <begin position="1123"/>
        <end position="1151"/>
    </location>
</feature>
<feature type="domain" description="PilY1 beta-propeller" evidence="5">
    <location>
        <begin position="682"/>
        <end position="948"/>
    </location>
</feature>
<dbReference type="SUPFAM" id="SSF53300">
    <property type="entry name" value="vWA-like"/>
    <property type="match status" value="1"/>
</dbReference>
<feature type="chain" id="PRO_5026097521" evidence="4">
    <location>
        <begin position="24"/>
        <end position="1188"/>
    </location>
</feature>
<dbReference type="AlphaFoldDB" id="A0A6G9QMB8"/>
<name>A0A6G9QMB8_9GAMM</name>
<feature type="region of interest" description="Disordered" evidence="3">
    <location>
        <begin position="337"/>
        <end position="357"/>
    </location>
</feature>
<feature type="compositionally biased region" description="Pro residues" evidence="3">
    <location>
        <begin position="1124"/>
        <end position="1133"/>
    </location>
</feature>
<keyword evidence="7" id="KW-1185">Reference proteome</keyword>
<gene>
    <name evidence="6" type="ORF">HBH39_12470</name>
</gene>
<dbReference type="InterPro" id="IPR036465">
    <property type="entry name" value="vWFA_dom_sf"/>
</dbReference>